<keyword evidence="4" id="KW-1185">Reference proteome</keyword>
<dbReference type="GO" id="GO:0003677">
    <property type="term" value="F:DNA binding"/>
    <property type="evidence" value="ECO:0007669"/>
    <property type="project" value="InterPro"/>
</dbReference>
<organism evidence="3 4">
    <name type="scientific">Liquorilactobacillus vini DSM 20605</name>
    <dbReference type="NCBI Taxonomy" id="1133569"/>
    <lineage>
        <taxon>Bacteria</taxon>
        <taxon>Bacillati</taxon>
        <taxon>Bacillota</taxon>
        <taxon>Bacilli</taxon>
        <taxon>Lactobacillales</taxon>
        <taxon>Lactobacillaceae</taxon>
        <taxon>Liquorilactobacillus</taxon>
    </lineage>
</organism>
<evidence type="ECO:0000313" key="3">
    <source>
        <dbReference type="EMBL" id="KRM83996.1"/>
    </source>
</evidence>
<dbReference type="CDD" id="cd01189">
    <property type="entry name" value="INT_ICEBs1_C_like"/>
    <property type="match status" value="1"/>
</dbReference>
<dbReference type="PATRIC" id="fig|1133569.4.peg.153"/>
<dbReference type="InterPro" id="IPR011010">
    <property type="entry name" value="DNA_brk_join_enz"/>
</dbReference>
<dbReference type="Gene3D" id="1.10.443.10">
    <property type="entry name" value="Intergrase catalytic core"/>
    <property type="match status" value="1"/>
</dbReference>
<dbReference type="STRING" id="1133569.FD21_GL000151"/>
<evidence type="ECO:0000313" key="4">
    <source>
        <dbReference type="Proteomes" id="UP000051576"/>
    </source>
</evidence>
<dbReference type="Proteomes" id="UP000051576">
    <property type="component" value="Unassembled WGS sequence"/>
</dbReference>
<gene>
    <name evidence="3" type="ORF">FD21_GL000151</name>
</gene>
<dbReference type="eggNOG" id="COG0582">
    <property type="taxonomic scope" value="Bacteria"/>
</dbReference>
<dbReference type="EMBL" id="AYYX01000102">
    <property type="protein sequence ID" value="KRM83996.1"/>
    <property type="molecule type" value="Genomic_DNA"/>
</dbReference>
<dbReference type="GO" id="GO:0006310">
    <property type="term" value="P:DNA recombination"/>
    <property type="evidence" value="ECO:0007669"/>
    <property type="project" value="UniProtKB-KW"/>
</dbReference>
<sequence>MALDWNNVDFKSGKIKINKTQSNGDNRLVVQTTKTENSDREIYIDSKTISILHHWKQEQRIKLFAFGFNSDTPNQLVFASAKNEMHNPNKPRVWLHQICRKYVIKTIPIHGFRHTYATLAIEGGIQPKQLQEQLGPFGY</sequence>
<accession>A0A0R2C7D6</accession>
<keyword evidence="1" id="KW-0233">DNA recombination</keyword>
<evidence type="ECO:0000259" key="2">
    <source>
        <dbReference type="PROSITE" id="PS51898"/>
    </source>
</evidence>
<comment type="caution">
    <text evidence="3">The sequence shown here is derived from an EMBL/GenBank/DDBJ whole genome shotgun (WGS) entry which is preliminary data.</text>
</comment>
<dbReference type="PROSITE" id="PS51898">
    <property type="entry name" value="TYR_RECOMBINASE"/>
    <property type="match status" value="1"/>
</dbReference>
<dbReference type="InterPro" id="IPR002104">
    <property type="entry name" value="Integrase_catalytic"/>
</dbReference>
<name>A0A0R2C7D6_9LACO</name>
<dbReference type="Pfam" id="PF00589">
    <property type="entry name" value="Phage_integrase"/>
    <property type="match status" value="1"/>
</dbReference>
<feature type="domain" description="Tyr recombinase" evidence="2">
    <location>
        <begin position="1"/>
        <end position="139"/>
    </location>
</feature>
<evidence type="ECO:0000256" key="1">
    <source>
        <dbReference type="ARBA" id="ARBA00023172"/>
    </source>
</evidence>
<dbReference type="GO" id="GO:0015074">
    <property type="term" value="P:DNA integration"/>
    <property type="evidence" value="ECO:0007669"/>
    <property type="project" value="InterPro"/>
</dbReference>
<proteinExistence type="predicted"/>
<dbReference type="SUPFAM" id="SSF56349">
    <property type="entry name" value="DNA breaking-rejoining enzymes"/>
    <property type="match status" value="1"/>
</dbReference>
<dbReference type="AlphaFoldDB" id="A0A0R2C7D6"/>
<reference evidence="3 4" key="1">
    <citation type="journal article" date="2015" name="Genome Announc.">
        <title>Expanding the biotechnology potential of lactobacilli through comparative genomics of 213 strains and associated genera.</title>
        <authorList>
            <person name="Sun Z."/>
            <person name="Harris H.M."/>
            <person name="McCann A."/>
            <person name="Guo C."/>
            <person name="Argimon S."/>
            <person name="Zhang W."/>
            <person name="Yang X."/>
            <person name="Jeffery I.B."/>
            <person name="Cooney J.C."/>
            <person name="Kagawa T.F."/>
            <person name="Liu W."/>
            <person name="Song Y."/>
            <person name="Salvetti E."/>
            <person name="Wrobel A."/>
            <person name="Rasinkangas P."/>
            <person name="Parkhill J."/>
            <person name="Rea M.C."/>
            <person name="O'Sullivan O."/>
            <person name="Ritari J."/>
            <person name="Douillard F.P."/>
            <person name="Paul Ross R."/>
            <person name="Yang R."/>
            <person name="Briner A.E."/>
            <person name="Felis G.E."/>
            <person name="de Vos W.M."/>
            <person name="Barrangou R."/>
            <person name="Klaenhammer T.R."/>
            <person name="Caufield P.W."/>
            <person name="Cui Y."/>
            <person name="Zhang H."/>
            <person name="O'Toole P.W."/>
        </authorList>
    </citation>
    <scope>NUCLEOTIDE SEQUENCE [LARGE SCALE GENOMIC DNA]</scope>
    <source>
        <strain evidence="3 4">DSM 20605</strain>
    </source>
</reference>
<protein>
    <submittedName>
        <fullName evidence="3">Phage integrase</fullName>
    </submittedName>
</protein>
<dbReference type="InterPro" id="IPR013762">
    <property type="entry name" value="Integrase-like_cat_sf"/>
</dbReference>